<dbReference type="PANTHER" id="PTHR43976">
    <property type="entry name" value="SHORT CHAIN DEHYDROGENASE"/>
    <property type="match status" value="1"/>
</dbReference>
<dbReference type="PRINTS" id="PR00081">
    <property type="entry name" value="GDHRDH"/>
</dbReference>
<comment type="caution">
    <text evidence="4">The sequence shown here is derived from an EMBL/GenBank/DDBJ whole genome shotgun (WGS) entry which is preliminary data.</text>
</comment>
<dbReference type="Pfam" id="PF00106">
    <property type="entry name" value="adh_short"/>
    <property type="match status" value="1"/>
</dbReference>
<dbReference type="PROSITE" id="PS00061">
    <property type="entry name" value="ADH_SHORT"/>
    <property type="match status" value="1"/>
</dbReference>
<evidence type="ECO:0000256" key="2">
    <source>
        <dbReference type="ARBA" id="ARBA00023002"/>
    </source>
</evidence>
<dbReference type="SUPFAM" id="SSF51735">
    <property type="entry name" value="NAD(P)-binding Rossmann-fold domains"/>
    <property type="match status" value="1"/>
</dbReference>
<dbReference type="NCBIfam" id="NF004824">
    <property type="entry name" value="PRK06180.1"/>
    <property type="match status" value="1"/>
</dbReference>
<organism evidence="4 5">
    <name type="scientific">Cohnella cellulosilytica</name>
    <dbReference type="NCBI Taxonomy" id="986710"/>
    <lineage>
        <taxon>Bacteria</taxon>
        <taxon>Bacillati</taxon>
        <taxon>Bacillota</taxon>
        <taxon>Bacilli</taxon>
        <taxon>Bacillales</taxon>
        <taxon>Paenibacillaceae</taxon>
        <taxon>Cohnella</taxon>
    </lineage>
</organism>
<proteinExistence type="inferred from homology"/>
<evidence type="ECO:0000313" key="5">
    <source>
        <dbReference type="Proteomes" id="UP001596378"/>
    </source>
</evidence>
<dbReference type="InterPro" id="IPR036291">
    <property type="entry name" value="NAD(P)-bd_dom_sf"/>
</dbReference>
<keyword evidence="2" id="KW-0560">Oxidoreductase</keyword>
<dbReference type="InterPro" id="IPR051911">
    <property type="entry name" value="SDR_oxidoreductase"/>
</dbReference>
<dbReference type="InterPro" id="IPR020904">
    <property type="entry name" value="Sc_DH/Rdtase_CS"/>
</dbReference>
<evidence type="ECO:0000256" key="1">
    <source>
        <dbReference type="ARBA" id="ARBA00006484"/>
    </source>
</evidence>
<dbReference type="CDD" id="cd05374">
    <property type="entry name" value="17beta-HSD-like_SDR_c"/>
    <property type="match status" value="1"/>
</dbReference>
<gene>
    <name evidence="4" type="ORF">ACFQMJ_25155</name>
</gene>
<name>A0ABW2FLM4_9BACL</name>
<evidence type="ECO:0000313" key="4">
    <source>
        <dbReference type="EMBL" id="MFC7151840.1"/>
    </source>
</evidence>
<accession>A0ABW2FLM4</accession>
<dbReference type="EMBL" id="JBHTAI010000018">
    <property type="protein sequence ID" value="MFC7151840.1"/>
    <property type="molecule type" value="Genomic_DNA"/>
</dbReference>
<protein>
    <submittedName>
        <fullName evidence="4">Oxidoreductase</fullName>
    </submittedName>
</protein>
<dbReference type="InterPro" id="IPR002347">
    <property type="entry name" value="SDR_fam"/>
</dbReference>
<dbReference type="Proteomes" id="UP001596378">
    <property type="component" value="Unassembled WGS sequence"/>
</dbReference>
<keyword evidence="5" id="KW-1185">Reference proteome</keyword>
<dbReference type="RefSeq" id="WP_378052329.1">
    <property type="nucleotide sequence ID" value="NZ_JBHMDN010000048.1"/>
</dbReference>
<dbReference type="PRINTS" id="PR00080">
    <property type="entry name" value="SDRFAMILY"/>
</dbReference>
<dbReference type="Gene3D" id="3.40.50.720">
    <property type="entry name" value="NAD(P)-binding Rossmann-like Domain"/>
    <property type="match status" value="1"/>
</dbReference>
<comment type="similarity">
    <text evidence="1 3">Belongs to the short-chain dehydrogenases/reductases (SDR) family.</text>
</comment>
<reference evidence="5" key="1">
    <citation type="journal article" date="2019" name="Int. J. Syst. Evol. Microbiol.">
        <title>The Global Catalogue of Microorganisms (GCM) 10K type strain sequencing project: providing services to taxonomists for standard genome sequencing and annotation.</title>
        <authorList>
            <consortium name="The Broad Institute Genomics Platform"/>
            <consortium name="The Broad Institute Genome Sequencing Center for Infectious Disease"/>
            <person name="Wu L."/>
            <person name="Ma J."/>
        </authorList>
    </citation>
    <scope>NUCLEOTIDE SEQUENCE [LARGE SCALE GENOMIC DNA]</scope>
    <source>
        <strain evidence="5">KCTC 12907</strain>
    </source>
</reference>
<evidence type="ECO:0000256" key="3">
    <source>
        <dbReference type="RuleBase" id="RU000363"/>
    </source>
</evidence>
<sequence>MSAQKVWFITGASRGLGFEIAKAALASGHKIVATARKTQDLISVANLGSPDRVLLTALDVTDERQAKEAARLAVEAFGRIDVLVNNAGYGLLGAIEEASDQEVRRVYEVNVFGLLNVTRAVLPCMRAQRSGHVINMSSGGGLSGTAGWGVYGSTKFAVEGISETLAHELAPCGVHVTAVEPGFFRTNFLDGTSLVQTAAIIDDYAESAGRMRAMAAQFNKQQPGNPAKLAQALLRVAEAELPPVHLPLGNDTLAAYETKTGAFQREINEWRAVITDTSYDG</sequence>
<dbReference type="PANTHER" id="PTHR43976:SF16">
    <property type="entry name" value="SHORT-CHAIN DEHYDROGENASE_REDUCTASE FAMILY PROTEIN"/>
    <property type="match status" value="1"/>
</dbReference>